<dbReference type="InterPro" id="IPR013321">
    <property type="entry name" value="Arc_rbn_hlx_hlx"/>
</dbReference>
<evidence type="ECO:0008006" key="3">
    <source>
        <dbReference type="Google" id="ProtNLM"/>
    </source>
</evidence>
<dbReference type="InterPro" id="IPR008651">
    <property type="entry name" value="Uncharacterised_HicB"/>
</dbReference>
<comment type="caution">
    <text evidence="1">The sequence shown here is derived from an EMBL/GenBank/DDBJ whole genome shotgun (WGS) entry which is preliminary data.</text>
</comment>
<sequence>MPKDLEPIKTSVRIPPALHAELERAAEAGGLTLNAEMLVRLERDPRSDVAAKLLAEIERRDAATVDGLRKQLDAVWGVLERADGVLHDVAAAMAQVKAGSDAAALKREVEFARELIASSRAHR</sequence>
<evidence type="ECO:0000313" key="1">
    <source>
        <dbReference type="EMBL" id="EIM99588.1"/>
    </source>
</evidence>
<keyword evidence="2" id="KW-1185">Reference proteome</keyword>
<protein>
    <recommendedName>
        <fullName evidence="3">Arc-like DNA binding domain-containing protein</fullName>
    </recommendedName>
</protein>
<proteinExistence type="predicted"/>
<accession>A0ABN0FLF2</accession>
<dbReference type="InterPro" id="IPR010985">
    <property type="entry name" value="Ribbon_hlx_hlx"/>
</dbReference>
<dbReference type="Pfam" id="PF05534">
    <property type="entry name" value="HicB"/>
    <property type="match status" value="1"/>
</dbReference>
<dbReference type="Proteomes" id="UP000004980">
    <property type="component" value="Unassembled WGS sequence"/>
</dbReference>
<dbReference type="Gene3D" id="1.10.1220.10">
    <property type="entry name" value="Met repressor-like"/>
    <property type="match status" value="1"/>
</dbReference>
<dbReference type="SUPFAM" id="SSF47598">
    <property type="entry name" value="Ribbon-helix-helix"/>
    <property type="match status" value="1"/>
</dbReference>
<organism evidence="1 2">
    <name type="scientific">Paraburkholderia hospita</name>
    <dbReference type="NCBI Taxonomy" id="169430"/>
    <lineage>
        <taxon>Bacteria</taxon>
        <taxon>Pseudomonadati</taxon>
        <taxon>Pseudomonadota</taxon>
        <taxon>Betaproteobacteria</taxon>
        <taxon>Burkholderiales</taxon>
        <taxon>Burkholderiaceae</taxon>
        <taxon>Paraburkholderia</taxon>
    </lineage>
</organism>
<reference evidence="1 2" key="1">
    <citation type="journal article" date="2012" name="J. Bacteriol.">
        <title>Draft Genome Sequence of the Soil Bacterium Burkholderia terrae Strain BS001, Which Interacts with Fungal Surface Structures.</title>
        <authorList>
            <person name="Nazir R."/>
            <person name="Hansen M.A."/>
            <person name="Sorensen S."/>
            <person name="van Elsas J.D."/>
        </authorList>
    </citation>
    <scope>NUCLEOTIDE SEQUENCE [LARGE SCALE GENOMIC DNA]</scope>
    <source>
        <strain evidence="1 2">BS001</strain>
    </source>
</reference>
<dbReference type="EMBL" id="AKAU01000095">
    <property type="protein sequence ID" value="EIM99588.1"/>
    <property type="molecule type" value="Genomic_DNA"/>
</dbReference>
<dbReference type="RefSeq" id="WP_007583309.1">
    <property type="nucleotide sequence ID" value="NZ_AKAU01000095.1"/>
</dbReference>
<name>A0ABN0FLF2_9BURK</name>
<gene>
    <name evidence="1" type="ORF">WQE_18169</name>
</gene>
<evidence type="ECO:0000313" key="2">
    <source>
        <dbReference type="Proteomes" id="UP000004980"/>
    </source>
</evidence>